<protein>
    <submittedName>
        <fullName evidence="2">Uncharacterized protein</fullName>
    </submittedName>
</protein>
<feature type="compositionally biased region" description="Polar residues" evidence="1">
    <location>
        <begin position="17"/>
        <end position="33"/>
    </location>
</feature>
<evidence type="ECO:0000313" key="3">
    <source>
        <dbReference type="Proteomes" id="UP000554482"/>
    </source>
</evidence>
<keyword evidence="3" id="KW-1185">Reference proteome</keyword>
<dbReference type="Proteomes" id="UP000554482">
    <property type="component" value="Unassembled WGS sequence"/>
</dbReference>
<sequence length="83" mass="9352">MIDSEIKETKKRKKSEPNTTPFTNPTGQMEAFNHSNQGFPPGAPYVWELLQIPDIAEFFIRQGVLNPELAPNIDARVLNLTPT</sequence>
<comment type="caution">
    <text evidence="2">The sequence shown here is derived from an EMBL/GenBank/DDBJ whole genome shotgun (WGS) entry which is preliminary data.</text>
</comment>
<dbReference type="EMBL" id="JABWDY010031817">
    <property type="protein sequence ID" value="KAF5184652.1"/>
    <property type="molecule type" value="Genomic_DNA"/>
</dbReference>
<dbReference type="AlphaFoldDB" id="A0A7J6VK08"/>
<gene>
    <name evidence="2" type="ORF">FRX31_025760</name>
</gene>
<feature type="region of interest" description="Disordered" evidence="1">
    <location>
        <begin position="1"/>
        <end position="33"/>
    </location>
</feature>
<proteinExistence type="predicted"/>
<organism evidence="2 3">
    <name type="scientific">Thalictrum thalictroides</name>
    <name type="common">Rue-anemone</name>
    <name type="synonym">Anemone thalictroides</name>
    <dbReference type="NCBI Taxonomy" id="46969"/>
    <lineage>
        <taxon>Eukaryota</taxon>
        <taxon>Viridiplantae</taxon>
        <taxon>Streptophyta</taxon>
        <taxon>Embryophyta</taxon>
        <taxon>Tracheophyta</taxon>
        <taxon>Spermatophyta</taxon>
        <taxon>Magnoliopsida</taxon>
        <taxon>Ranunculales</taxon>
        <taxon>Ranunculaceae</taxon>
        <taxon>Thalictroideae</taxon>
        <taxon>Thalictrum</taxon>
    </lineage>
</organism>
<accession>A0A7J6VK08</accession>
<evidence type="ECO:0000313" key="2">
    <source>
        <dbReference type="EMBL" id="KAF5184652.1"/>
    </source>
</evidence>
<reference evidence="2 3" key="1">
    <citation type="submission" date="2020-06" db="EMBL/GenBank/DDBJ databases">
        <title>Transcriptomic and genomic resources for Thalictrum thalictroides and T. hernandezii: Facilitating candidate gene discovery in an emerging model plant lineage.</title>
        <authorList>
            <person name="Arias T."/>
            <person name="Riano-Pachon D.M."/>
            <person name="Di Stilio V.S."/>
        </authorList>
    </citation>
    <scope>NUCLEOTIDE SEQUENCE [LARGE SCALE GENOMIC DNA]</scope>
    <source>
        <strain evidence="3">cv. WT478/WT964</strain>
        <tissue evidence="2">Leaves</tissue>
    </source>
</reference>
<evidence type="ECO:0000256" key="1">
    <source>
        <dbReference type="SAM" id="MobiDB-lite"/>
    </source>
</evidence>
<name>A0A7J6VK08_THATH</name>